<sequence length="307" mass="35522">MRSFKILEQPRKARQKKQSMHGCGEYELSENLKHLQVEPNKWKQMSLPSRQKHIDKFWSAEIDAENFEVLVDKILREMPPETTCHEMAVFECSSPPPSLAGGKVTCDCYNYSSMQTCAHSVAAAENLGCLEMFLHWRERCSTKIPKWFCQMHRTELVRRMVALTLNEEGVQRRTAVYGRKEERSAGLSTATVSGSVPLAQSRLFTEIHQYENQFVLIFVLDDKEYKKKKRWQVRRGVECSVKRATMNSRQVAFHRTIWPYVITNDGVTQIRTTTMGHGKCPIKRQQSSTTSIRKIALNHDIHISLVM</sequence>
<evidence type="ECO:0000313" key="2">
    <source>
        <dbReference type="Proteomes" id="UP001249851"/>
    </source>
</evidence>
<dbReference type="Proteomes" id="UP001249851">
    <property type="component" value="Unassembled WGS sequence"/>
</dbReference>
<keyword evidence="2" id="KW-1185">Reference proteome</keyword>
<evidence type="ECO:0000313" key="1">
    <source>
        <dbReference type="EMBL" id="KAK2558658.1"/>
    </source>
</evidence>
<reference evidence="1" key="1">
    <citation type="journal article" date="2023" name="G3 (Bethesda)">
        <title>Whole genome assembly and annotation of the endangered Caribbean coral Acropora cervicornis.</title>
        <authorList>
            <person name="Selwyn J.D."/>
            <person name="Vollmer S.V."/>
        </authorList>
    </citation>
    <scope>NUCLEOTIDE SEQUENCE</scope>
    <source>
        <strain evidence="1">K2</strain>
    </source>
</reference>
<dbReference type="AlphaFoldDB" id="A0AAD9QCD6"/>
<reference evidence="1" key="2">
    <citation type="journal article" date="2023" name="Science">
        <title>Genomic signatures of disease resistance in endangered staghorn corals.</title>
        <authorList>
            <person name="Vollmer S.V."/>
            <person name="Selwyn J.D."/>
            <person name="Despard B.A."/>
            <person name="Roesel C.L."/>
        </authorList>
    </citation>
    <scope>NUCLEOTIDE SEQUENCE</scope>
    <source>
        <strain evidence="1">K2</strain>
    </source>
</reference>
<name>A0AAD9QCD6_ACRCE</name>
<comment type="caution">
    <text evidence="1">The sequence shown here is derived from an EMBL/GenBank/DDBJ whole genome shotgun (WGS) entry which is preliminary data.</text>
</comment>
<organism evidence="1 2">
    <name type="scientific">Acropora cervicornis</name>
    <name type="common">Staghorn coral</name>
    <dbReference type="NCBI Taxonomy" id="6130"/>
    <lineage>
        <taxon>Eukaryota</taxon>
        <taxon>Metazoa</taxon>
        <taxon>Cnidaria</taxon>
        <taxon>Anthozoa</taxon>
        <taxon>Hexacorallia</taxon>
        <taxon>Scleractinia</taxon>
        <taxon>Astrocoeniina</taxon>
        <taxon>Acroporidae</taxon>
        <taxon>Acropora</taxon>
    </lineage>
</organism>
<evidence type="ECO:0008006" key="3">
    <source>
        <dbReference type="Google" id="ProtNLM"/>
    </source>
</evidence>
<accession>A0AAD9QCD6</accession>
<dbReference type="EMBL" id="JARQWQ010000043">
    <property type="protein sequence ID" value="KAK2558658.1"/>
    <property type="molecule type" value="Genomic_DNA"/>
</dbReference>
<protein>
    <recommendedName>
        <fullName evidence="3">SWIM-type domain-containing protein</fullName>
    </recommendedName>
</protein>
<proteinExistence type="predicted"/>
<gene>
    <name evidence="1" type="ORF">P5673_018852</name>
</gene>